<protein>
    <recommendedName>
        <fullName evidence="2 3">Single-stranded DNA-binding protein</fullName>
        <shortName evidence="2">SSB</shortName>
    </recommendedName>
</protein>
<dbReference type="PIRSF" id="PIRSF002070">
    <property type="entry name" value="SSB"/>
    <property type="match status" value="1"/>
</dbReference>
<dbReference type="AlphaFoldDB" id="A0A1I0WJ11"/>
<dbReference type="GO" id="GO:0009295">
    <property type="term" value="C:nucleoid"/>
    <property type="evidence" value="ECO:0007669"/>
    <property type="project" value="TreeGrafter"/>
</dbReference>
<proteinExistence type="inferred from homology"/>
<dbReference type="PANTHER" id="PTHR10302:SF27">
    <property type="entry name" value="SINGLE-STRANDED DNA-BINDING PROTEIN"/>
    <property type="match status" value="1"/>
</dbReference>
<dbReference type="NCBIfam" id="TIGR00621">
    <property type="entry name" value="ssb"/>
    <property type="match status" value="1"/>
</dbReference>
<evidence type="ECO:0000256" key="1">
    <source>
        <dbReference type="ARBA" id="ARBA00023125"/>
    </source>
</evidence>
<dbReference type="RefSeq" id="WP_092870786.1">
    <property type="nucleotide sequence ID" value="NZ_FOJY01000004.1"/>
</dbReference>
<evidence type="ECO:0000256" key="4">
    <source>
        <dbReference type="SAM" id="MobiDB-lite"/>
    </source>
</evidence>
<dbReference type="Pfam" id="PF00436">
    <property type="entry name" value="SSB"/>
    <property type="match status" value="1"/>
</dbReference>
<dbReference type="SUPFAM" id="SSF50249">
    <property type="entry name" value="Nucleic acid-binding proteins"/>
    <property type="match status" value="1"/>
</dbReference>
<dbReference type="HAMAP" id="MF_00984">
    <property type="entry name" value="SSB"/>
    <property type="match status" value="1"/>
</dbReference>
<dbReference type="CDD" id="cd04496">
    <property type="entry name" value="SSB_OBF"/>
    <property type="match status" value="1"/>
</dbReference>
<sequence>MNKIILMGRLCRDPDVRWSNGEEQTCIARFSLAVDRKFKREGGAAADFFNCTCFGKLAEFCDRYLNKGTKILLTGRVQNDNYTNRDGQKVYSVQIIVEEIEFAESKSQDSSKSYSENTGNSQPGANNYSGNYSGNSSGSSGSDFMMIDDSLVDELPFS</sequence>
<evidence type="ECO:0000256" key="3">
    <source>
        <dbReference type="PIRNR" id="PIRNR002070"/>
    </source>
</evidence>
<evidence type="ECO:0000313" key="6">
    <source>
        <dbReference type="Proteomes" id="UP000198838"/>
    </source>
</evidence>
<reference evidence="5 6" key="1">
    <citation type="submission" date="2016-10" db="EMBL/GenBank/DDBJ databases">
        <authorList>
            <person name="de Groot N.N."/>
        </authorList>
    </citation>
    <scope>NUCLEOTIDE SEQUENCE [LARGE SCALE GENOMIC DNA]</scope>
    <source>
        <strain evidence="5 6">DSM 5522</strain>
    </source>
</reference>
<feature type="compositionally biased region" description="Polar residues" evidence="4">
    <location>
        <begin position="116"/>
        <end position="125"/>
    </location>
</feature>
<comment type="caution">
    <text evidence="2">Lacks conserved residue(s) required for the propagation of feature annotation.</text>
</comment>
<dbReference type="OrthoDB" id="9809878at2"/>
<dbReference type="STRING" id="1120918.SAMN05216249_10473"/>
<feature type="region of interest" description="Disordered" evidence="4">
    <location>
        <begin position="104"/>
        <end position="141"/>
    </location>
</feature>
<dbReference type="PANTHER" id="PTHR10302">
    <property type="entry name" value="SINGLE-STRANDED DNA-BINDING PROTEIN"/>
    <property type="match status" value="1"/>
</dbReference>
<keyword evidence="6" id="KW-1185">Reference proteome</keyword>
<name>A0A1I0WJ11_9FIRM</name>
<organism evidence="5 6">
    <name type="scientific">Acetitomaculum ruminis DSM 5522</name>
    <dbReference type="NCBI Taxonomy" id="1120918"/>
    <lineage>
        <taxon>Bacteria</taxon>
        <taxon>Bacillati</taxon>
        <taxon>Bacillota</taxon>
        <taxon>Clostridia</taxon>
        <taxon>Lachnospirales</taxon>
        <taxon>Lachnospiraceae</taxon>
        <taxon>Acetitomaculum</taxon>
    </lineage>
</organism>
<dbReference type="GO" id="GO:0003697">
    <property type="term" value="F:single-stranded DNA binding"/>
    <property type="evidence" value="ECO:0007669"/>
    <property type="project" value="UniProtKB-UniRule"/>
</dbReference>
<dbReference type="InterPro" id="IPR011344">
    <property type="entry name" value="ssDNA-bd"/>
</dbReference>
<evidence type="ECO:0000256" key="2">
    <source>
        <dbReference type="HAMAP-Rule" id="MF_00984"/>
    </source>
</evidence>
<dbReference type="InterPro" id="IPR012340">
    <property type="entry name" value="NA-bd_OB-fold"/>
</dbReference>
<dbReference type="Gene3D" id="2.40.50.140">
    <property type="entry name" value="Nucleic acid-binding proteins"/>
    <property type="match status" value="1"/>
</dbReference>
<keyword evidence="1 2" id="KW-0238">DNA-binding</keyword>
<dbReference type="PROSITE" id="PS50935">
    <property type="entry name" value="SSB"/>
    <property type="match status" value="1"/>
</dbReference>
<dbReference type="Proteomes" id="UP000198838">
    <property type="component" value="Unassembled WGS sequence"/>
</dbReference>
<dbReference type="InterPro" id="IPR000424">
    <property type="entry name" value="Primosome_PriB/ssb"/>
</dbReference>
<comment type="subunit">
    <text evidence="2">Homotetramer.</text>
</comment>
<gene>
    <name evidence="5" type="ORF">SAMN05216249_10473</name>
</gene>
<evidence type="ECO:0000313" key="5">
    <source>
        <dbReference type="EMBL" id="SFA87936.1"/>
    </source>
</evidence>
<dbReference type="GO" id="GO:0006260">
    <property type="term" value="P:DNA replication"/>
    <property type="evidence" value="ECO:0007669"/>
    <property type="project" value="InterPro"/>
</dbReference>
<dbReference type="EMBL" id="FOJY01000004">
    <property type="protein sequence ID" value="SFA87936.1"/>
    <property type="molecule type" value="Genomic_DNA"/>
</dbReference>
<feature type="compositionally biased region" description="Low complexity" evidence="4">
    <location>
        <begin position="126"/>
        <end position="141"/>
    </location>
</feature>
<accession>A0A1I0WJ11</accession>